<dbReference type="EMBL" id="JAIXMP010000014">
    <property type="protein sequence ID" value="KAI9262363.1"/>
    <property type="molecule type" value="Genomic_DNA"/>
</dbReference>
<evidence type="ECO:0000313" key="2">
    <source>
        <dbReference type="Proteomes" id="UP001209540"/>
    </source>
</evidence>
<reference evidence="1" key="2">
    <citation type="submission" date="2023-02" db="EMBL/GenBank/DDBJ databases">
        <authorList>
            <consortium name="DOE Joint Genome Institute"/>
            <person name="Mondo S.J."/>
            <person name="Chang Y."/>
            <person name="Wang Y."/>
            <person name="Ahrendt S."/>
            <person name="Andreopoulos W."/>
            <person name="Barry K."/>
            <person name="Beard J."/>
            <person name="Benny G.L."/>
            <person name="Blankenship S."/>
            <person name="Bonito G."/>
            <person name="Cuomo C."/>
            <person name="Desiro A."/>
            <person name="Gervers K.A."/>
            <person name="Hundley H."/>
            <person name="Kuo A."/>
            <person name="LaButti K."/>
            <person name="Lang B.F."/>
            <person name="Lipzen A."/>
            <person name="O'Donnell K."/>
            <person name="Pangilinan J."/>
            <person name="Reynolds N."/>
            <person name="Sandor L."/>
            <person name="Smith M.W."/>
            <person name="Tsang A."/>
            <person name="Grigoriev I.V."/>
            <person name="Stajich J.E."/>
            <person name="Spatafora J.W."/>
        </authorList>
    </citation>
    <scope>NUCLEOTIDE SEQUENCE</scope>
    <source>
        <strain evidence="1">RSA 2281</strain>
    </source>
</reference>
<dbReference type="AlphaFoldDB" id="A0AAD5K065"/>
<dbReference type="Proteomes" id="UP001209540">
    <property type="component" value="Unassembled WGS sequence"/>
</dbReference>
<reference evidence="1" key="1">
    <citation type="journal article" date="2022" name="IScience">
        <title>Evolution of zygomycete secretomes and the origins of terrestrial fungal ecologies.</title>
        <authorList>
            <person name="Chang Y."/>
            <person name="Wang Y."/>
            <person name="Mondo S."/>
            <person name="Ahrendt S."/>
            <person name="Andreopoulos W."/>
            <person name="Barry K."/>
            <person name="Beard J."/>
            <person name="Benny G.L."/>
            <person name="Blankenship S."/>
            <person name="Bonito G."/>
            <person name="Cuomo C."/>
            <person name="Desiro A."/>
            <person name="Gervers K.A."/>
            <person name="Hundley H."/>
            <person name="Kuo A."/>
            <person name="LaButti K."/>
            <person name="Lang B.F."/>
            <person name="Lipzen A."/>
            <person name="O'Donnell K."/>
            <person name="Pangilinan J."/>
            <person name="Reynolds N."/>
            <person name="Sandor L."/>
            <person name="Smith M.E."/>
            <person name="Tsang A."/>
            <person name="Grigoriev I.V."/>
            <person name="Stajich J.E."/>
            <person name="Spatafora J.W."/>
        </authorList>
    </citation>
    <scope>NUCLEOTIDE SEQUENCE</scope>
    <source>
        <strain evidence="1">RSA 2281</strain>
    </source>
</reference>
<protein>
    <submittedName>
        <fullName evidence="1">Uncharacterized protein</fullName>
    </submittedName>
</protein>
<comment type="caution">
    <text evidence="1">The sequence shown here is derived from an EMBL/GenBank/DDBJ whole genome shotgun (WGS) entry which is preliminary data.</text>
</comment>
<sequence length="112" mass="12653">MLFQGAKVTIRHGPPAMAELAKESIEMPLMIIHKKDTLTNGESSLLSLNLFLLVHVKPCSPHFISTYPITIQLNRKLHGECPLRHTVTCIQWEEAGHTIRRKTNRKPLPPAI</sequence>
<gene>
    <name evidence="1" type="ORF">BDA99DRAFT_537708</name>
</gene>
<accession>A0AAD5K065</accession>
<name>A0AAD5K065_9FUNG</name>
<keyword evidence="2" id="KW-1185">Reference proteome</keyword>
<proteinExistence type="predicted"/>
<organism evidence="1 2">
    <name type="scientific">Phascolomyces articulosus</name>
    <dbReference type="NCBI Taxonomy" id="60185"/>
    <lineage>
        <taxon>Eukaryota</taxon>
        <taxon>Fungi</taxon>
        <taxon>Fungi incertae sedis</taxon>
        <taxon>Mucoromycota</taxon>
        <taxon>Mucoromycotina</taxon>
        <taxon>Mucoromycetes</taxon>
        <taxon>Mucorales</taxon>
        <taxon>Lichtheimiaceae</taxon>
        <taxon>Phascolomyces</taxon>
    </lineage>
</organism>
<evidence type="ECO:0000313" key="1">
    <source>
        <dbReference type="EMBL" id="KAI9262363.1"/>
    </source>
</evidence>